<dbReference type="AlphaFoldDB" id="S2EAD6"/>
<comment type="caution">
    <text evidence="1">The sequence shown here is derived from an EMBL/GenBank/DDBJ whole genome shotgun (WGS) entry which is preliminary data.</text>
</comment>
<evidence type="ECO:0000313" key="2">
    <source>
        <dbReference type="Proteomes" id="UP000006073"/>
    </source>
</evidence>
<dbReference type="Gene3D" id="3.40.630.30">
    <property type="match status" value="1"/>
</dbReference>
<dbReference type="SUPFAM" id="SSF55729">
    <property type="entry name" value="Acyl-CoA N-acyltransferases (Nat)"/>
    <property type="match status" value="1"/>
</dbReference>
<dbReference type="Proteomes" id="UP000006073">
    <property type="component" value="Unassembled WGS sequence"/>
</dbReference>
<name>S2EAD6_INDAL</name>
<dbReference type="InterPro" id="IPR016181">
    <property type="entry name" value="Acyl_CoA_acyltransferase"/>
</dbReference>
<evidence type="ECO:0000313" key="1">
    <source>
        <dbReference type="EMBL" id="EOZ99293.1"/>
    </source>
</evidence>
<dbReference type="eggNOG" id="COG5653">
    <property type="taxonomic scope" value="Bacteria"/>
</dbReference>
<proteinExistence type="predicted"/>
<accession>S2EAD6</accession>
<keyword evidence="2" id="KW-1185">Reference proteome</keyword>
<evidence type="ECO:0008006" key="3">
    <source>
        <dbReference type="Google" id="ProtNLM"/>
    </source>
</evidence>
<gene>
    <name evidence="1" type="ORF">A33Q_0671</name>
</gene>
<sequence length="291" mass="33046">MEGNGQDYFLSQIQSVDEAEYFNCALFKNGVLKLDIQLAVYPDGSAISLPKAPFGGFWVYSNVNSLVFVNFLEELKEFLKSIGVNEFKLIQAPGVYMAYADWVIYFLAKQGFNLEKVLSHQIFEGKKKMKSELKSLQAKFAKKIKEHNIKISIGNIQSFNFLNEIKAWNQSKGYDLTFDENQLIAQVSSFPDRYFVISVSQEGQFIGHALAVKLTSNSVYYFLSAINPKSKVKLTGELIMVNLLRLAVEQKANFLDLGSSEIGGLPNHSLIFFKSRFSNCTQNKYSWRIKL</sequence>
<organism evidence="1 2">
    <name type="scientific">Indibacter alkaliphilus (strain CCUG 57479 / KCTC 22604 / LW1)</name>
    <dbReference type="NCBI Taxonomy" id="1189612"/>
    <lineage>
        <taxon>Bacteria</taxon>
        <taxon>Pseudomonadati</taxon>
        <taxon>Bacteroidota</taxon>
        <taxon>Cytophagia</taxon>
        <taxon>Cytophagales</taxon>
        <taxon>Cyclobacteriaceae</taxon>
    </lineage>
</organism>
<reference evidence="1 2" key="1">
    <citation type="journal article" date="2013" name="Genome Announc.">
        <title>Draft Genome Sequence of Indibacter alkaliphilus Strain LW1T, Isolated from Lonar Lake, a Haloalkaline Lake in the Buldana District of Maharashtra, India.</title>
        <authorList>
            <person name="Singh A."/>
            <person name="Kumar Jangir P."/>
            <person name="Sharma R."/>
            <person name="Singh A."/>
            <person name="Kumar Pinnaka A."/>
            <person name="Shivaji S."/>
        </authorList>
    </citation>
    <scope>NUCLEOTIDE SEQUENCE [LARGE SCALE GENOMIC DNA]</scope>
    <source>
        <strain evidence="2">CCUG 57479 / KCTC 22604 / LW1</strain>
    </source>
</reference>
<dbReference type="STRING" id="1189612.A33Q_0671"/>
<protein>
    <recommendedName>
        <fullName evidence="3">Acetyltransferase (GNAT) domain-containing protein</fullName>
    </recommendedName>
</protein>
<dbReference type="EMBL" id="ALWO02000014">
    <property type="protein sequence ID" value="EOZ99293.1"/>
    <property type="molecule type" value="Genomic_DNA"/>
</dbReference>